<dbReference type="FunFam" id="3.90.226.10:FF:000009">
    <property type="entry name" value="Carnitinyl-CoA dehydratase"/>
    <property type="match status" value="1"/>
</dbReference>
<protein>
    <recommendedName>
        <fullName evidence="2">enoyl-CoA hydratase</fullName>
        <ecNumber evidence="2">4.2.1.17</ecNumber>
    </recommendedName>
</protein>
<dbReference type="EMBL" id="BMHA01000019">
    <property type="protein sequence ID" value="GGI09788.1"/>
    <property type="molecule type" value="Genomic_DNA"/>
</dbReference>
<dbReference type="PANTHER" id="PTHR11941:SF169">
    <property type="entry name" value="(7AS)-7A-METHYL-1,5-DIOXO-2,3,5,6,7,7A-HEXAHYDRO-1H-INDENE-CARBOXYL-COA HYDROLASE"/>
    <property type="match status" value="1"/>
</dbReference>
<evidence type="ECO:0000256" key="4">
    <source>
        <dbReference type="ARBA" id="ARBA00023239"/>
    </source>
</evidence>
<keyword evidence="4" id="KW-0456">Lyase</keyword>
<gene>
    <name evidence="8" type="ORF">GCM10011354_35810</name>
</gene>
<dbReference type="Pfam" id="PF00378">
    <property type="entry name" value="ECH_1"/>
    <property type="match status" value="1"/>
</dbReference>
<dbReference type="GO" id="GO:0004300">
    <property type="term" value="F:enoyl-CoA hydratase activity"/>
    <property type="evidence" value="ECO:0007669"/>
    <property type="project" value="UniProtKB-EC"/>
</dbReference>
<evidence type="ECO:0000313" key="9">
    <source>
        <dbReference type="Proteomes" id="UP000650511"/>
    </source>
</evidence>
<dbReference type="InterPro" id="IPR018376">
    <property type="entry name" value="Enoyl-CoA_hyd/isom_CS"/>
</dbReference>
<dbReference type="PROSITE" id="PS00166">
    <property type="entry name" value="ENOYL_COA_HYDRATASE"/>
    <property type="match status" value="1"/>
</dbReference>
<dbReference type="GO" id="GO:0006635">
    <property type="term" value="P:fatty acid beta-oxidation"/>
    <property type="evidence" value="ECO:0007669"/>
    <property type="project" value="TreeGrafter"/>
</dbReference>
<name>A0A8J3ADR4_9ACTN</name>
<keyword evidence="3" id="KW-0443">Lipid metabolism</keyword>
<dbReference type="CDD" id="cd06558">
    <property type="entry name" value="crotonase-like"/>
    <property type="match status" value="1"/>
</dbReference>
<comment type="caution">
    <text evidence="8">The sequence shown here is derived from an EMBL/GenBank/DDBJ whole genome shotgun (WGS) entry which is preliminary data.</text>
</comment>
<dbReference type="RefSeq" id="WP_130650668.1">
    <property type="nucleotide sequence ID" value="NZ_BMHA01000019.1"/>
</dbReference>
<dbReference type="Proteomes" id="UP000650511">
    <property type="component" value="Unassembled WGS sequence"/>
</dbReference>
<evidence type="ECO:0000256" key="5">
    <source>
        <dbReference type="ARBA" id="ARBA00023709"/>
    </source>
</evidence>
<evidence type="ECO:0000256" key="1">
    <source>
        <dbReference type="ARBA" id="ARBA00005254"/>
    </source>
</evidence>
<sequence length="260" mass="27735">MGEFVRLEVDAERRVGTIRLDRPPMNAISNQVWLEIGQCAQEAADHPEVGAVVVWGGPKVFAAGADIKDFPSVDYQAMRAVGGVLQRSLDTLARVPMATIAVVNGYALGGGCEVALACDFRFAADNAKLGQPEVLLGLTPGAGGTQRLPRLVGLSRAKELLYSGRMVAMDEALRIGLVDEVHPADDVYDRAVEVAARYAAGPFALRLIKQAVEEGTEQSLDQGLRLEQSLFAEAFGTDDARIGIASFLEHGPGKADFTGR</sequence>
<evidence type="ECO:0000256" key="6">
    <source>
        <dbReference type="ARBA" id="ARBA00023717"/>
    </source>
</evidence>
<organism evidence="8 9">
    <name type="scientific">Egicoccus halophilus</name>
    <dbReference type="NCBI Taxonomy" id="1670830"/>
    <lineage>
        <taxon>Bacteria</taxon>
        <taxon>Bacillati</taxon>
        <taxon>Actinomycetota</taxon>
        <taxon>Nitriliruptoria</taxon>
        <taxon>Egicoccales</taxon>
        <taxon>Egicoccaceae</taxon>
        <taxon>Egicoccus</taxon>
    </lineage>
</organism>
<accession>A0A8J3ADR4</accession>
<evidence type="ECO:0000256" key="7">
    <source>
        <dbReference type="RuleBase" id="RU003707"/>
    </source>
</evidence>
<comment type="similarity">
    <text evidence="1 7">Belongs to the enoyl-CoA hydratase/isomerase family.</text>
</comment>
<dbReference type="OrthoDB" id="8452484at2"/>
<comment type="catalytic activity">
    <reaction evidence="5">
        <text>a (3S)-3-hydroxyacyl-CoA = a (2E)-enoyl-CoA + H2O</text>
        <dbReference type="Rhea" id="RHEA:16105"/>
        <dbReference type="ChEBI" id="CHEBI:15377"/>
        <dbReference type="ChEBI" id="CHEBI:57318"/>
        <dbReference type="ChEBI" id="CHEBI:58856"/>
        <dbReference type="EC" id="4.2.1.17"/>
    </reaction>
</comment>
<dbReference type="InterPro" id="IPR014748">
    <property type="entry name" value="Enoyl-CoA_hydra_C"/>
</dbReference>
<dbReference type="SUPFAM" id="SSF52096">
    <property type="entry name" value="ClpP/crotonase"/>
    <property type="match status" value="1"/>
</dbReference>
<dbReference type="EC" id="4.2.1.17" evidence="2"/>
<proteinExistence type="inferred from homology"/>
<dbReference type="FunFam" id="1.10.12.10:FF:000001">
    <property type="entry name" value="Probable enoyl-CoA hydratase, mitochondrial"/>
    <property type="match status" value="1"/>
</dbReference>
<dbReference type="PANTHER" id="PTHR11941">
    <property type="entry name" value="ENOYL-COA HYDRATASE-RELATED"/>
    <property type="match status" value="1"/>
</dbReference>
<evidence type="ECO:0000256" key="2">
    <source>
        <dbReference type="ARBA" id="ARBA00012076"/>
    </source>
</evidence>
<dbReference type="InterPro" id="IPR001753">
    <property type="entry name" value="Enoyl-CoA_hydra/iso"/>
</dbReference>
<reference evidence="8" key="2">
    <citation type="submission" date="2020-09" db="EMBL/GenBank/DDBJ databases">
        <authorList>
            <person name="Sun Q."/>
            <person name="Zhou Y."/>
        </authorList>
    </citation>
    <scope>NUCLEOTIDE SEQUENCE</scope>
    <source>
        <strain evidence="8">CGMCC 1.14988</strain>
    </source>
</reference>
<dbReference type="Gene3D" id="1.10.12.10">
    <property type="entry name" value="Lyase 2-enoyl-coa Hydratase, Chain A, domain 2"/>
    <property type="match status" value="1"/>
</dbReference>
<evidence type="ECO:0000313" key="8">
    <source>
        <dbReference type="EMBL" id="GGI09788.1"/>
    </source>
</evidence>
<reference evidence="8" key="1">
    <citation type="journal article" date="2014" name="Int. J. Syst. Evol. Microbiol.">
        <title>Complete genome sequence of Corynebacterium casei LMG S-19264T (=DSM 44701T), isolated from a smear-ripened cheese.</title>
        <authorList>
            <consortium name="US DOE Joint Genome Institute (JGI-PGF)"/>
            <person name="Walter F."/>
            <person name="Albersmeier A."/>
            <person name="Kalinowski J."/>
            <person name="Ruckert C."/>
        </authorList>
    </citation>
    <scope>NUCLEOTIDE SEQUENCE</scope>
    <source>
        <strain evidence="8">CGMCC 1.14988</strain>
    </source>
</reference>
<dbReference type="AlphaFoldDB" id="A0A8J3ADR4"/>
<dbReference type="InterPro" id="IPR029045">
    <property type="entry name" value="ClpP/crotonase-like_dom_sf"/>
</dbReference>
<keyword evidence="9" id="KW-1185">Reference proteome</keyword>
<evidence type="ECO:0000256" key="3">
    <source>
        <dbReference type="ARBA" id="ARBA00023098"/>
    </source>
</evidence>
<dbReference type="Gene3D" id="3.90.226.10">
    <property type="entry name" value="2-enoyl-CoA Hydratase, Chain A, domain 1"/>
    <property type="match status" value="1"/>
</dbReference>
<comment type="catalytic activity">
    <reaction evidence="6">
        <text>a 4-saturated-(3S)-3-hydroxyacyl-CoA = a (3E)-enoyl-CoA + H2O</text>
        <dbReference type="Rhea" id="RHEA:20724"/>
        <dbReference type="ChEBI" id="CHEBI:15377"/>
        <dbReference type="ChEBI" id="CHEBI:58521"/>
        <dbReference type="ChEBI" id="CHEBI:137480"/>
        <dbReference type="EC" id="4.2.1.17"/>
    </reaction>
</comment>